<keyword evidence="2" id="KW-0732">Signal</keyword>
<dbReference type="EMBL" id="JAAGOA010000016">
    <property type="protein sequence ID" value="NEE02683.1"/>
    <property type="molecule type" value="Genomic_DNA"/>
</dbReference>
<protein>
    <submittedName>
        <fullName evidence="3">Uncharacterized protein</fullName>
    </submittedName>
</protein>
<dbReference type="Proteomes" id="UP000475214">
    <property type="component" value="Unassembled WGS sequence"/>
</dbReference>
<keyword evidence="1" id="KW-0472">Membrane</keyword>
<dbReference type="RefSeq" id="WP_163741477.1">
    <property type="nucleotide sequence ID" value="NZ_JAAGOA010000016.1"/>
</dbReference>
<comment type="caution">
    <text evidence="3">The sequence shown here is derived from an EMBL/GenBank/DDBJ whole genome shotgun (WGS) entry which is preliminary data.</text>
</comment>
<feature type="signal peptide" evidence="2">
    <location>
        <begin position="1"/>
        <end position="33"/>
    </location>
</feature>
<name>A0A6L9SC80_9ACTN</name>
<sequence>MDEKPAHHAWARVAALTITAALGVGVAAQPAQAHPFGEPQTVQLSADAEVVTVRWSAPADDLLVLGGVSGALPDRREIVFDVGPTAAPEPVGETDAERLTSSRQVAAYLAERISVRQSGEPCAGKVRLDELVGDGAELTFSCPEPVTVVDIEVATLTDVHEAYRTAAIGDGSTSPGRALYTVDDDVQTWEFGVAATGTGPSITAAAWIGAAIAALAGAAWTARAKGRRKDRAVAPGASGGGELP</sequence>
<keyword evidence="4" id="KW-1185">Reference proteome</keyword>
<feature type="chain" id="PRO_5027054340" evidence="2">
    <location>
        <begin position="34"/>
        <end position="244"/>
    </location>
</feature>
<keyword evidence="1" id="KW-1133">Transmembrane helix</keyword>
<evidence type="ECO:0000313" key="4">
    <source>
        <dbReference type="Proteomes" id="UP000475214"/>
    </source>
</evidence>
<proteinExistence type="predicted"/>
<organism evidence="3 4">
    <name type="scientific">Phytoactinopolyspora halotolerans</name>
    <dbReference type="NCBI Taxonomy" id="1981512"/>
    <lineage>
        <taxon>Bacteria</taxon>
        <taxon>Bacillati</taxon>
        <taxon>Actinomycetota</taxon>
        <taxon>Actinomycetes</taxon>
        <taxon>Jiangellales</taxon>
        <taxon>Jiangellaceae</taxon>
        <taxon>Phytoactinopolyspora</taxon>
    </lineage>
</organism>
<evidence type="ECO:0000256" key="2">
    <source>
        <dbReference type="SAM" id="SignalP"/>
    </source>
</evidence>
<reference evidence="3 4" key="1">
    <citation type="submission" date="2020-02" db="EMBL/GenBank/DDBJ databases">
        <authorList>
            <person name="Li X.-J."/>
            <person name="Han X.-M."/>
        </authorList>
    </citation>
    <scope>NUCLEOTIDE SEQUENCE [LARGE SCALE GENOMIC DNA]</scope>
    <source>
        <strain evidence="3 4">CCTCC AB 2017055</strain>
    </source>
</reference>
<keyword evidence="1" id="KW-0812">Transmembrane</keyword>
<evidence type="ECO:0000313" key="3">
    <source>
        <dbReference type="EMBL" id="NEE02683.1"/>
    </source>
</evidence>
<accession>A0A6L9SC80</accession>
<gene>
    <name evidence="3" type="ORF">G1H10_21185</name>
</gene>
<dbReference type="AlphaFoldDB" id="A0A6L9SC80"/>
<feature type="transmembrane region" description="Helical" evidence="1">
    <location>
        <begin position="204"/>
        <end position="222"/>
    </location>
</feature>
<evidence type="ECO:0000256" key="1">
    <source>
        <dbReference type="SAM" id="Phobius"/>
    </source>
</evidence>